<dbReference type="InterPro" id="IPR051156">
    <property type="entry name" value="Mito/Outer_Membr_Metalloprot"/>
</dbReference>
<dbReference type="GO" id="GO:0004222">
    <property type="term" value="F:metalloendopeptidase activity"/>
    <property type="evidence" value="ECO:0007669"/>
    <property type="project" value="InterPro"/>
</dbReference>
<evidence type="ECO:0000256" key="1">
    <source>
        <dbReference type="ARBA" id="ARBA00001947"/>
    </source>
</evidence>
<evidence type="ECO:0000313" key="8">
    <source>
        <dbReference type="EMBL" id="PVX50701.1"/>
    </source>
</evidence>
<dbReference type="OrthoDB" id="9810445at2"/>
<keyword evidence="2 8" id="KW-0645">Protease</keyword>
<name>A0A7L4UNM4_BALHA</name>
<evidence type="ECO:0000313" key="9">
    <source>
        <dbReference type="Proteomes" id="UP000251835"/>
    </source>
</evidence>
<reference evidence="8 9" key="1">
    <citation type="submission" date="2018-05" db="EMBL/GenBank/DDBJ databases">
        <title>Genomic Encyclopedia of Type Strains, Phase IV (KMG-IV): sequencing the most valuable type-strain genomes for metagenomic binning, comparative biology and taxonomic classification.</title>
        <authorList>
            <person name="Goeker M."/>
        </authorList>
    </citation>
    <scope>NUCLEOTIDE SEQUENCE [LARGE SCALE GENOMIC DNA]</scope>
    <source>
        <strain evidence="8 9">DSM 28579</strain>
    </source>
</reference>
<dbReference type="Proteomes" id="UP000251835">
    <property type="component" value="Unassembled WGS sequence"/>
</dbReference>
<keyword evidence="3" id="KW-0479">Metal-binding</keyword>
<feature type="domain" description="Peptidase M48" evidence="7">
    <location>
        <begin position="66"/>
        <end position="243"/>
    </location>
</feature>
<organism evidence="8 9">
    <name type="scientific">Balneicella halophila</name>
    <dbReference type="NCBI Taxonomy" id="1537566"/>
    <lineage>
        <taxon>Bacteria</taxon>
        <taxon>Pseudomonadati</taxon>
        <taxon>Bacteroidota</taxon>
        <taxon>Bacteroidia</taxon>
        <taxon>Bacteroidales</taxon>
        <taxon>Balneicellaceae</taxon>
        <taxon>Balneicella</taxon>
    </lineage>
</organism>
<comment type="caution">
    <text evidence="8">The sequence shown here is derived from an EMBL/GenBank/DDBJ whole genome shotgun (WGS) entry which is preliminary data.</text>
</comment>
<dbReference type="CDD" id="cd07333">
    <property type="entry name" value="M48C_bepA_like"/>
    <property type="match status" value="1"/>
</dbReference>
<dbReference type="Gene3D" id="3.40.1000.10">
    <property type="entry name" value="Mog1/PsbP, alpha/beta/alpha sandwich"/>
    <property type="match status" value="1"/>
</dbReference>
<evidence type="ECO:0000256" key="2">
    <source>
        <dbReference type="ARBA" id="ARBA00022670"/>
    </source>
</evidence>
<evidence type="ECO:0000256" key="4">
    <source>
        <dbReference type="ARBA" id="ARBA00022801"/>
    </source>
</evidence>
<dbReference type="GO" id="GO:0016020">
    <property type="term" value="C:membrane"/>
    <property type="evidence" value="ECO:0007669"/>
    <property type="project" value="TreeGrafter"/>
</dbReference>
<evidence type="ECO:0000259" key="7">
    <source>
        <dbReference type="Pfam" id="PF01435"/>
    </source>
</evidence>
<evidence type="ECO:0000256" key="3">
    <source>
        <dbReference type="ARBA" id="ARBA00022723"/>
    </source>
</evidence>
<dbReference type="AlphaFoldDB" id="A0A7L4UNM4"/>
<protein>
    <submittedName>
        <fullName evidence="8">Putative Zn-dependent protease</fullName>
    </submittedName>
</protein>
<dbReference type="RefSeq" id="WP_116496259.1">
    <property type="nucleotide sequence ID" value="NZ_QENZ01000004.1"/>
</dbReference>
<evidence type="ECO:0000256" key="6">
    <source>
        <dbReference type="ARBA" id="ARBA00023049"/>
    </source>
</evidence>
<dbReference type="PANTHER" id="PTHR22726">
    <property type="entry name" value="METALLOENDOPEPTIDASE OMA1"/>
    <property type="match status" value="1"/>
</dbReference>
<dbReference type="InterPro" id="IPR001915">
    <property type="entry name" value="Peptidase_M48"/>
</dbReference>
<evidence type="ECO:0000256" key="5">
    <source>
        <dbReference type="ARBA" id="ARBA00022833"/>
    </source>
</evidence>
<dbReference type="EMBL" id="QENZ01000004">
    <property type="protein sequence ID" value="PVX50701.1"/>
    <property type="molecule type" value="Genomic_DNA"/>
</dbReference>
<keyword evidence="6" id="KW-0482">Metalloprotease</keyword>
<proteinExistence type="predicted"/>
<dbReference type="GO" id="GO:0046872">
    <property type="term" value="F:metal ion binding"/>
    <property type="evidence" value="ECO:0007669"/>
    <property type="project" value="UniProtKB-KW"/>
</dbReference>
<sequence length="489" mass="55188">MKNTSLLLKAIALIFIAFLLHSCAVNPVTGKNELMFISEEQELAMGKQYNPQVVATMGLYEDKQLQEFIDRKGNEMAKISHRPNLPYKFQIVDSPVVNAFAVPGGYVYFTRGIMAHFNSEAEFMGVLGHELGHITARHSAAQQSKQTLYSGLLVGGMVAFPELQQFGNLATQGLQLLFLKHSRDDETQSDRLGVEYSTKVGYNAKEMADFFQVLERLQLRDNPQGIPTYLSTHPNPANRNIAVKQQAEKWQNSLNTSDNLKVGRDRYLRMIDGIIFGEDPRQGYVENGVFYHPELKFEFPVPRGWQLQNTPQQVQMAPKDGKAMMMFTLAGKGDLKNSAQTSLQQLKLQVRENKETTINDFPALITVSSQMGKDQQGRNVEQVRVLSSFIKYGETVYAFHGVAIPKSFNSYYNTFENTMNQFARLTDYSKMNRKPDRIRVKTVSRSTTVEQALRSFGVPNKDLANLAILNNMNLTDRVEAGTLLKTIGK</sequence>
<keyword evidence="9" id="KW-1185">Reference proteome</keyword>
<accession>A0A7L4UNM4</accession>
<dbReference type="PANTHER" id="PTHR22726:SF1">
    <property type="entry name" value="METALLOENDOPEPTIDASE OMA1, MITOCHONDRIAL"/>
    <property type="match status" value="1"/>
</dbReference>
<keyword evidence="4" id="KW-0378">Hydrolase</keyword>
<comment type="cofactor">
    <cofactor evidence="1">
        <name>Zn(2+)</name>
        <dbReference type="ChEBI" id="CHEBI:29105"/>
    </cofactor>
</comment>
<dbReference type="GO" id="GO:0051603">
    <property type="term" value="P:proteolysis involved in protein catabolic process"/>
    <property type="evidence" value="ECO:0007669"/>
    <property type="project" value="TreeGrafter"/>
</dbReference>
<gene>
    <name evidence="8" type="ORF">C7377_1014</name>
</gene>
<dbReference type="Pfam" id="PF01435">
    <property type="entry name" value="Peptidase_M48"/>
    <property type="match status" value="1"/>
</dbReference>
<dbReference type="Gene3D" id="3.30.2010.10">
    <property type="entry name" value="Metalloproteases ('zincins'), catalytic domain"/>
    <property type="match status" value="1"/>
</dbReference>
<keyword evidence="5" id="KW-0862">Zinc</keyword>